<keyword evidence="2 4" id="KW-0012">Acyltransferase</keyword>
<proteinExistence type="predicted"/>
<dbReference type="PANTHER" id="PTHR10434">
    <property type="entry name" value="1-ACYL-SN-GLYCEROL-3-PHOSPHATE ACYLTRANSFERASE"/>
    <property type="match status" value="1"/>
</dbReference>
<dbReference type="EMBL" id="JAVDUJ010000001">
    <property type="protein sequence ID" value="MDR6939603.1"/>
    <property type="molecule type" value="Genomic_DNA"/>
</dbReference>
<dbReference type="SMART" id="SM00563">
    <property type="entry name" value="PlsC"/>
    <property type="match status" value="1"/>
</dbReference>
<name>A0ABU1T2N5_9ACTO</name>
<keyword evidence="5" id="KW-1185">Reference proteome</keyword>
<accession>A0ABU1T2N5</accession>
<dbReference type="InterPro" id="IPR002123">
    <property type="entry name" value="Plipid/glycerol_acylTrfase"/>
</dbReference>
<dbReference type="SUPFAM" id="SSF69593">
    <property type="entry name" value="Glycerol-3-phosphate (1)-acyltransferase"/>
    <property type="match status" value="1"/>
</dbReference>
<evidence type="ECO:0000256" key="2">
    <source>
        <dbReference type="ARBA" id="ARBA00023315"/>
    </source>
</evidence>
<evidence type="ECO:0000259" key="3">
    <source>
        <dbReference type="SMART" id="SM00563"/>
    </source>
</evidence>
<evidence type="ECO:0000256" key="1">
    <source>
        <dbReference type="ARBA" id="ARBA00022679"/>
    </source>
</evidence>
<dbReference type="Proteomes" id="UP001266099">
    <property type="component" value="Unassembled WGS sequence"/>
</dbReference>
<dbReference type="Pfam" id="PF01553">
    <property type="entry name" value="Acyltransferase"/>
    <property type="match status" value="1"/>
</dbReference>
<keyword evidence="1" id="KW-0808">Transferase</keyword>
<evidence type="ECO:0000313" key="4">
    <source>
        <dbReference type="EMBL" id="MDR6939603.1"/>
    </source>
</evidence>
<dbReference type="PANTHER" id="PTHR10434:SF9">
    <property type="entry name" value="PHOSPHOLIPID_GLYCEROL ACYLTRANSFERASE DOMAIN-CONTAINING PROTEIN"/>
    <property type="match status" value="1"/>
</dbReference>
<dbReference type="GO" id="GO:0016746">
    <property type="term" value="F:acyltransferase activity"/>
    <property type="evidence" value="ECO:0007669"/>
    <property type="project" value="UniProtKB-KW"/>
</dbReference>
<feature type="domain" description="Phospholipid/glycerol acyltransferase" evidence="3">
    <location>
        <begin position="30"/>
        <end position="139"/>
    </location>
</feature>
<sequence>MGFLKLLSSIYLFFSPVKLIQGSPLPKKCIVIGAPHTSNWDGILMAIGLWQTKRKFRFFVKDSAVKSPFGPLIKAVGGMAIDRSAKHGVVGAAVEAAQAADDFLLVITPKGTRGKRDYWKSGFYHIAYQAKLPVVLGYLDKKGTKSFGWGKTIQLTGDMQADMDLIREFYADKSGWNPALKSEPRLRDEDNKMYLQ</sequence>
<comment type="caution">
    <text evidence="4">The sequence shown here is derived from an EMBL/GenBank/DDBJ whole genome shotgun (WGS) entry which is preliminary data.</text>
</comment>
<organism evidence="4 5">
    <name type="scientific">Arcanobacterium hippocoleae</name>
    <dbReference type="NCBI Taxonomy" id="149017"/>
    <lineage>
        <taxon>Bacteria</taxon>
        <taxon>Bacillati</taxon>
        <taxon>Actinomycetota</taxon>
        <taxon>Actinomycetes</taxon>
        <taxon>Actinomycetales</taxon>
        <taxon>Actinomycetaceae</taxon>
        <taxon>Arcanobacterium</taxon>
    </lineage>
</organism>
<protein>
    <submittedName>
        <fullName evidence="4">1-acyl-sn-glycerol-3-phosphate acyltransferase</fullName>
    </submittedName>
</protein>
<dbReference type="RefSeq" id="WP_309956403.1">
    <property type="nucleotide sequence ID" value="NZ_CP136414.1"/>
</dbReference>
<gene>
    <name evidence="4" type="ORF">J2S36_001146</name>
</gene>
<evidence type="ECO:0000313" key="5">
    <source>
        <dbReference type="Proteomes" id="UP001266099"/>
    </source>
</evidence>
<reference evidence="4 5" key="1">
    <citation type="submission" date="2023-07" db="EMBL/GenBank/DDBJ databases">
        <title>Sequencing the genomes of 1000 actinobacteria strains.</title>
        <authorList>
            <person name="Klenk H.-P."/>
        </authorList>
    </citation>
    <scope>NUCLEOTIDE SEQUENCE [LARGE SCALE GENOMIC DNA]</scope>
    <source>
        <strain evidence="4 5">DSM 15539</strain>
    </source>
</reference>